<gene>
    <name evidence="2" type="ORF">A3Q56_03950</name>
</gene>
<keyword evidence="1" id="KW-0472">Membrane</keyword>
<comment type="caution">
    <text evidence="2">The sequence shown here is derived from an EMBL/GenBank/DDBJ whole genome shotgun (WGS) entry which is preliminary data.</text>
</comment>
<accession>A0A177B3H9</accession>
<feature type="transmembrane region" description="Helical" evidence="1">
    <location>
        <begin position="107"/>
        <end position="125"/>
    </location>
</feature>
<dbReference type="EMBL" id="LWCA01000474">
    <property type="protein sequence ID" value="OAF68292.1"/>
    <property type="molecule type" value="Genomic_DNA"/>
</dbReference>
<dbReference type="Gene3D" id="1.20.140.150">
    <property type="match status" value="1"/>
</dbReference>
<evidence type="ECO:0000256" key="1">
    <source>
        <dbReference type="SAM" id="Phobius"/>
    </source>
</evidence>
<protein>
    <submittedName>
        <fullName evidence="2">Uncharacterized protein</fullName>
    </submittedName>
</protein>
<keyword evidence="3" id="KW-1185">Reference proteome</keyword>
<dbReference type="Proteomes" id="UP000078046">
    <property type="component" value="Unassembled WGS sequence"/>
</dbReference>
<organism evidence="2 3">
    <name type="scientific">Intoshia linei</name>
    <dbReference type="NCBI Taxonomy" id="1819745"/>
    <lineage>
        <taxon>Eukaryota</taxon>
        <taxon>Metazoa</taxon>
        <taxon>Spiralia</taxon>
        <taxon>Lophotrochozoa</taxon>
        <taxon>Mesozoa</taxon>
        <taxon>Orthonectida</taxon>
        <taxon>Rhopaluridae</taxon>
        <taxon>Intoshia</taxon>
    </lineage>
</organism>
<evidence type="ECO:0000313" key="3">
    <source>
        <dbReference type="Proteomes" id="UP000078046"/>
    </source>
</evidence>
<keyword evidence="1" id="KW-1133">Transmembrane helix</keyword>
<feature type="transmembrane region" description="Helical" evidence="1">
    <location>
        <begin position="20"/>
        <end position="39"/>
    </location>
</feature>
<feature type="transmembrane region" description="Helical" evidence="1">
    <location>
        <begin position="70"/>
        <end position="95"/>
    </location>
</feature>
<feature type="transmembrane region" description="Helical" evidence="1">
    <location>
        <begin position="145"/>
        <end position="164"/>
    </location>
</feature>
<keyword evidence="1" id="KW-0812">Transmembrane</keyword>
<reference evidence="2 3" key="1">
    <citation type="submission" date="2016-04" db="EMBL/GenBank/DDBJ databases">
        <title>The genome of Intoshia linei affirms orthonectids as highly simplified spiralians.</title>
        <authorList>
            <person name="Mikhailov K.V."/>
            <person name="Slusarev G.S."/>
            <person name="Nikitin M.A."/>
            <person name="Logacheva M.D."/>
            <person name="Penin A."/>
            <person name="Aleoshin V."/>
            <person name="Panchin Y.V."/>
        </authorList>
    </citation>
    <scope>NUCLEOTIDE SEQUENCE [LARGE SCALE GENOMIC DNA]</scope>
    <source>
        <strain evidence="2">Intl2013</strain>
        <tissue evidence="2">Whole animal</tissue>
    </source>
</reference>
<evidence type="ECO:0000313" key="2">
    <source>
        <dbReference type="EMBL" id="OAF68292.1"/>
    </source>
</evidence>
<sequence length="169" mass="19192">MSEQVDHSTNPTFRGKISMFLLTISICLMLVSTIIPKWSQLKNKNMNLWIECEDNICETIDDIWTTDYKILYTSIAIISYIFAFAAVPFLLSHVMYHRTRMGIKRKISLISATILVLLSGVLMIISTSFYKTRHDALDYKSGEALHLAMASGIIEIISATYAILEIVTF</sequence>
<dbReference type="AlphaFoldDB" id="A0A177B3H9"/>
<name>A0A177B3H9_9BILA</name>
<proteinExistence type="predicted"/>